<sequence length="145" mass="16733">MCRKTNYLLRQQEFSSALWQSTLNFTERRLRVNCKAGFELPEIDLAKIRYSSPEAKFITPNELKVYQMLDKASLTEIWGVLYRNCPFLGNAGRLERARVWKRIDITITRRRLLLLGDADVDDALHQSGPGEAPEPVVSRLNSLDH</sequence>
<dbReference type="HOGENOM" id="CLU_1789356_0_0_1"/>
<protein>
    <submittedName>
        <fullName evidence="2">Uncharacterized protein</fullName>
    </submittedName>
</protein>
<keyword evidence="3" id="KW-1185">Reference proteome</keyword>
<evidence type="ECO:0000256" key="1">
    <source>
        <dbReference type="SAM" id="MobiDB-lite"/>
    </source>
</evidence>
<reference evidence="2 3" key="1">
    <citation type="journal article" date="2008" name="Nature">
        <title>The genome of the model beetle and pest Tribolium castaneum.</title>
        <authorList>
            <consortium name="Tribolium Genome Sequencing Consortium"/>
            <person name="Richards S."/>
            <person name="Gibbs R.A."/>
            <person name="Weinstock G.M."/>
            <person name="Brown S.J."/>
            <person name="Denell R."/>
            <person name="Beeman R.W."/>
            <person name="Gibbs R."/>
            <person name="Beeman R.W."/>
            <person name="Brown S.J."/>
            <person name="Bucher G."/>
            <person name="Friedrich M."/>
            <person name="Grimmelikhuijzen C.J."/>
            <person name="Klingler M."/>
            <person name="Lorenzen M."/>
            <person name="Richards S."/>
            <person name="Roth S."/>
            <person name="Schroder R."/>
            <person name="Tautz D."/>
            <person name="Zdobnov E.M."/>
            <person name="Muzny D."/>
            <person name="Gibbs R.A."/>
            <person name="Weinstock G.M."/>
            <person name="Attaway T."/>
            <person name="Bell S."/>
            <person name="Buhay C.J."/>
            <person name="Chandrabose M.N."/>
            <person name="Chavez D."/>
            <person name="Clerk-Blankenburg K.P."/>
            <person name="Cree A."/>
            <person name="Dao M."/>
            <person name="Davis C."/>
            <person name="Chacko J."/>
            <person name="Dinh H."/>
            <person name="Dugan-Rocha S."/>
            <person name="Fowler G."/>
            <person name="Garner T.T."/>
            <person name="Garnes J."/>
            <person name="Gnirke A."/>
            <person name="Hawes A."/>
            <person name="Hernandez J."/>
            <person name="Hines S."/>
            <person name="Holder M."/>
            <person name="Hume J."/>
            <person name="Jhangiani S.N."/>
            <person name="Joshi V."/>
            <person name="Khan Z.M."/>
            <person name="Jackson L."/>
            <person name="Kovar C."/>
            <person name="Kowis A."/>
            <person name="Lee S."/>
            <person name="Lewis L.R."/>
            <person name="Margolis J."/>
            <person name="Morgan M."/>
            <person name="Nazareth L.V."/>
            <person name="Nguyen N."/>
            <person name="Okwuonu G."/>
            <person name="Parker D."/>
            <person name="Richards S."/>
            <person name="Ruiz S.J."/>
            <person name="Santibanez J."/>
            <person name="Savard J."/>
            <person name="Scherer S.E."/>
            <person name="Schneider B."/>
            <person name="Sodergren E."/>
            <person name="Tautz D."/>
            <person name="Vattahil S."/>
            <person name="Villasana D."/>
            <person name="White C.S."/>
            <person name="Wright R."/>
            <person name="Park Y."/>
            <person name="Beeman R.W."/>
            <person name="Lord J."/>
            <person name="Oppert B."/>
            <person name="Lorenzen M."/>
            <person name="Brown S."/>
            <person name="Wang L."/>
            <person name="Savard J."/>
            <person name="Tautz D."/>
            <person name="Richards S."/>
            <person name="Weinstock G."/>
            <person name="Gibbs R.A."/>
            <person name="Liu Y."/>
            <person name="Worley K."/>
            <person name="Weinstock G."/>
            <person name="Elsik C.G."/>
            <person name="Reese J.T."/>
            <person name="Elhaik E."/>
            <person name="Landan G."/>
            <person name="Graur D."/>
            <person name="Arensburger P."/>
            <person name="Atkinson P."/>
            <person name="Beeman R.W."/>
            <person name="Beidler J."/>
            <person name="Brown S.J."/>
            <person name="Demuth J.P."/>
            <person name="Drury D.W."/>
            <person name="Du Y.Z."/>
            <person name="Fujiwara H."/>
            <person name="Lorenzen M."/>
            <person name="Maselli V."/>
            <person name="Osanai M."/>
            <person name="Park Y."/>
            <person name="Robertson H.M."/>
            <person name="Tu Z."/>
            <person name="Wang J.J."/>
            <person name="Wang S."/>
            <person name="Richards S."/>
            <person name="Song H."/>
            <person name="Zhang L."/>
            <person name="Sodergren E."/>
            <person name="Werner D."/>
            <person name="Stanke M."/>
            <person name="Morgenstern B."/>
            <person name="Solovyev V."/>
            <person name="Kosarev P."/>
            <person name="Brown G."/>
            <person name="Chen H.C."/>
            <person name="Ermolaeva O."/>
            <person name="Hlavina W."/>
            <person name="Kapustin Y."/>
            <person name="Kiryutin B."/>
            <person name="Kitts P."/>
            <person name="Maglott D."/>
            <person name="Pruitt K."/>
            <person name="Sapojnikov V."/>
            <person name="Souvorov A."/>
            <person name="Mackey A.J."/>
            <person name="Waterhouse R.M."/>
            <person name="Wyder S."/>
            <person name="Zdobnov E.M."/>
            <person name="Zdobnov E.M."/>
            <person name="Wyder S."/>
            <person name="Kriventseva E.V."/>
            <person name="Kadowaki T."/>
            <person name="Bork P."/>
            <person name="Aranda M."/>
            <person name="Bao R."/>
            <person name="Beermann A."/>
            <person name="Berns N."/>
            <person name="Bolognesi R."/>
            <person name="Bonneton F."/>
            <person name="Bopp D."/>
            <person name="Brown S.J."/>
            <person name="Bucher G."/>
            <person name="Butts T."/>
            <person name="Chaumot A."/>
            <person name="Denell R.E."/>
            <person name="Ferrier D.E."/>
            <person name="Friedrich M."/>
            <person name="Gordon C.M."/>
            <person name="Jindra M."/>
            <person name="Klingler M."/>
            <person name="Lan Q."/>
            <person name="Lattorff H.M."/>
            <person name="Laudet V."/>
            <person name="von Levetsow C."/>
            <person name="Liu Z."/>
            <person name="Lutz R."/>
            <person name="Lynch J.A."/>
            <person name="da Fonseca R.N."/>
            <person name="Posnien N."/>
            <person name="Reuter R."/>
            <person name="Roth S."/>
            <person name="Savard J."/>
            <person name="Schinko J.B."/>
            <person name="Schmitt C."/>
            <person name="Schoppmeier M."/>
            <person name="Schroder R."/>
            <person name="Shippy T.D."/>
            <person name="Simonnet F."/>
            <person name="Marques-Souza H."/>
            <person name="Tautz D."/>
            <person name="Tomoyasu Y."/>
            <person name="Trauner J."/>
            <person name="Van der Zee M."/>
            <person name="Vervoort M."/>
            <person name="Wittkopp N."/>
            <person name="Wimmer E.A."/>
            <person name="Yang X."/>
            <person name="Jones A.K."/>
            <person name="Sattelle D.B."/>
            <person name="Ebert P.R."/>
            <person name="Nelson D."/>
            <person name="Scott J.G."/>
            <person name="Beeman R.W."/>
            <person name="Muthukrishnan S."/>
            <person name="Kramer K.J."/>
            <person name="Arakane Y."/>
            <person name="Beeman R.W."/>
            <person name="Zhu Q."/>
            <person name="Hogenkamp D."/>
            <person name="Dixit R."/>
            <person name="Oppert B."/>
            <person name="Jiang H."/>
            <person name="Zou Z."/>
            <person name="Marshall J."/>
            <person name="Elpidina E."/>
            <person name="Vinokurov K."/>
            <person name="Oppert C."/>
            <person name="Zou Z."/>
            <person name="Evans J."/>
            <person name="Lu Z."/>
            <person name="Zhao P."/>
            <person name="Sumathipala N."/>
            <person name="Altincicek B."/>
            <person name="Vilcinskas A."/>
            <person name="Williams M."/>
            <person name="Hultmark D."/>
            <person name="Hetru C."/>
            <person name="Jiang H."/>
            <person name="Grimmelikhuijzen C.J."/>
            <person name="Hauser F."/>
            <person name="Cazzamali G."/>
            <person name="Williamson M."/>
            <person name="Park Y."/>
            <person name="Li B."/>
            <person name="Tanaka Y."/>
            <person name="Predel R."/>
            <person name="Neupert S."/>
            <person name="Schachtner J."/>
            <person name="Verleyen P."/>
            <person name="Raible F."/>
            <person name="Bork P."/>
            <person name="Friedrich M."/>
            <person name="Walden K.K."/>
            <person name="Robertson H.M."/>
            <person name="Angeli S."/>
            <person name="Foret S."/>
            <person name="Bucher G."/>
            <person name="Schuetz S."/>
            <person name="Maleszka R."/>
            <person name="Wimmer E.A."/>
            <person name="Beeman R.W."/>
            <person name="Lorenzen M."/>
            <person name="Tomoyasu Y."/>
            <person name="Miller S.C."/>
            <person name="Grossmann D."/>
            <person name="Bucher G."/>
        </authorList>
    </citation>
    <scope>NUCLEOTIDE SEQUENCE [LARGE SCALE GENOMIC DNA]</scope>
    <source>
        <strain evidence="2 3">Georgia GA2</strain>
    </source>
</reference>
<dbReference type="AlphaFoldDB" id="D6X311"/>
<organism evidence="2 3">
    <name type="scientific">Tribolium castaneum</name>
    <name type="common">Red flour beetle</name>
    <dbReference type="NCBI Taxonomy" id="7070"/>
    <lineage>
        <taxon>Eukaryota</taxon>
        <taxon>Metazoa</taxon>
        <taxon>Ecdysozoa</taxon>
        <taxon>Arthropoda</taxon>
        <taxon>Hexapoda</taxon>
        <taxon>Insecta</taxon>
        <taxon>Pterygota</taxon>
        <taxon>Neoptera</taxon>
        <taxon>Endopterygota</taxon>
        <taxon>Coleoptera</taxon>
        <taxon>Polyphaga</taxon>
        <taxon>Cucujiformia</taxon>
        <taxon>Tenebrionidae</taxon>
        <taxon>Tenebrionidae incertae sedis</taxon>
        <taxon>Tribolium</taxon>
    </lineage>
</organism>
<accession>D6X311</accession>
<evidence type="ECO:0000313" key="2">
    <source>
        <dbReference type="EMBL" id="EFA09810.1"/>
    </source>
</evidence>
<proteinExistence type="predicted"/>
<dbReference type="EMBL" id="KQ971372">
    <property type="protein sequence ID" value="EFA09810.1"/>
    <property type="molecule type" value="Genomic_DNA"/>
</dbReference>
<gene>
    <name evidence="2" type="primary">GLEAN_11955</name>
    <name evidence="2" type="ORF">TcasGA2_TC011955</name>
</gene>
<evidence type="ECO:0000313" key="3">
    <source>
        <dbReference type="Proteomes" id="UP000007266"/>
    </source>
</evidence>
<name>D6X311_TRICA</name>
<dbReference type="InParanoid" id="D6X311"/>
<reference evidence="2 3" key="2">
    <citation type="journal article" date="2010" name="Nucleic Acids Res.">
        <title>BeetleBase in 2010: revisions to provide comprehensive genomic information for Tribolium castaneum.</title>
        <authorList>
            <person name="Kim H.S."/>
            <person name="Murphy T."/>
            <person name="Xia J."/>
            <person name="Caragea D."/>
            <person name="Park Y."/>
            <person name="Beeman R.W."/>
            <person name="Lorenzen M.D."/>
            <person name="Butcher S."/>
            <person name="Manak J.R."/>
            <person name="Brown S.J."/>
        </authorList>
    </citation>
    <scope>GENOME REANNOTATION</scope>
    <source>
        <strain evidence="2 3">Georgia GA2</strain>
    </source>
</reference>
<feature type="region of interest" description="Disordered" evidence="1">
    <location>
        <begin position="124"/>
        <end position="145"/>
    </location>
</feature>
<dbReference type="Proteomes" id="UP000007266">
    <property type="component" value="Linkage group 9"/>
</dbReference>